<dbReference type="AlphaFoldDB" id="A0A6J1PDH9"/>
<reference evidence="2" key="1">
    <citation type="submission" date="2025-08" db="UniProtKB">
        <authorList>
            <consortium name="RefSeq"/>
        </authorList>
    </citation>
    <scope>IDENTIFICATION</scope>
    <source>
        <tissue evidence="2">Whole body</tissue>
    </source>
</reference>
<dbReference type="Proteomes" id="UP000504618">
    <property type="component" value="Unplaced"/>
</dbReference>
<gene>
    <name evidence="2" type="primary">LOC112451730</name>
</gene>
<name>A0A6J1PDH9_9HYME</name>
<evidence type="ECO:0000313" key="1">
    <source>
        <dbReference type="Proteomes" id="UP000504618"/>
    </source>
</evidence>
<dbReference type="RefSeq" id="XP_024867320.1">
    <property type="nucleotide sequence ID" value="XM_025011552.1"/>
</dbReference>
<keyword evidence="1" id="KW-1185">Reference proteome</keyword>
<accession>A0A6J1PDH9</accession>
<sequence length="196" mass="22945">MYKWSLFSRRSNRRIENCTQPGTYDFFSNSGISVIFTFLGVSTLFCASEWQEPRASLRYVILVPNVRKNQLEVKNQLGHLIRAVDFPSNSRVMIYCASDSYYMLICVHHSYDLVLKFDSDFLRSAFIKAFEKFISEISTSRDAHLVQMITNTTHAALLKQAIIKKHRQKKLEMFFCVVFAQVFHIAHTEEVCRYFI</sequence>
<proteinExistence type="predicted"/>
<dbReference type="OrthoDB" id="7582620at2759"/>
<organism evidence="1 2">
    <name type="scientific">Temnothorax curvispinosus</name>
    <dbReference type="NCBI Taxonomy" id="300111"/>
    <lineage>
        <taxon>Eukaryota</taxon>
        <taxon>Metazoa</taxon>
        <taxon>Ecdysozoa</taxon>
        <taxon>Arthropoda</taxon>
        <taxon>Hexapoda</taxon>
        <taxon>Insecta</taxon>
        <taxon>Pterygota</taxon>
        <taxon>Neoptera</taxon>
        <taxon>Endopterygota</taxon>
        <taxon>Hymenoptera</taxon>
        <taxon>Apocrita</taxon>
        <taxon>Aculeata</taxon>
        <taxon>Formicoidea</taxon>
        <taxon>Formicidae</taxon>
        <taxon>Myrmicinae</taxon>
        <taxon>Temnothorax</taxon>
    </lineage>
</organism>
<evidence type="ECO:0000313" key="2">
    <source>
        <dbReference type="RefSeq" id="XP_024867320.1"/>
    </source>
</evidence>
<protein>
    <submittedName>
        <fullName evidence="2">Uncharacterized protein LOC112451730</fullName>
    </submittedName>
</protein>
<dbReference type="GeneID" id="112451730"/>